<dbReference type="InterPro" id="IPR054000">
    <property type="entry name" value="MLKL_N"/>
</dbReference>
<dbReference type="InterPro" id="IPR006597">
    <property type="entry name" value="Sel1-like"/>
</dbReference>
<dbReference type="AlphaFoldDB" id="A0A9N9E3I0"/>
<dbReference type="InterPro" id="IPR036537">
    <property type="entry name" value="Adaptor_Cbl_N_dom_sf"/>
</dbReference>
<keyword evidence="1" id="KW-0175">Coiled coil</keyword>
<dbReference type="InterPro" id="IPR059179">
    <property type="entry name" value="MLKL-like_MCAfunc"/>
</dbReference>
<dbReference type="SUPFAM" id="SSF81901">
    <property type="entry name" value="HCP-like"/>
    <property type="match status" value="1"/>
</dbReference>
<dbReference type="GO" id="GO:0004674">
    <property type="term" value="F:protein serine/threonine kinase activity"/>
    <property type="evidence" value="ECO:0007669"/>
    <property type="project" value="TreeGrafter"/>
</dbReference>
<dbReference type="InterPro" id="IPR008266">
    <property type="entry name" value="Tyr_kinase_AS"/>
</dbReference>
<evidence type="ECO:0000313" key="3">
    <source>
        <dbReference type="EMBL" id="CAG8661217.1"/>
    </source>
</evidence>
<gene>
    <name evidence="3" type="ORF">AMORRO_LOCUS10415</name>
</gene>
<evidence type="ECO:0000259" key="2">
    <source>
        <dbReference type="PROSITE" id="PS50011"/>
    </source>
</evidence>
<evidence type="ECO:0000256" key="1">
    <source>
        <dbReference type="SAM" id="Coils"/>
    </source>
</evidence>
<name>A0A9N9E3I0_9GLOM</name>
<organism evidence="3 4">
    <name type="scientific">Acaulospora morrowiae</name>
    <dbReference type="NCBI Taxonomy" id="94023"/>
    <lineage>
        <taxon>Eukaryota</taxon>
        <taxon>Fungi</taxon>
        <taxon>Fungi incertae sedis</taxon>
        <taxon>Mucoromycota</taxon>
        <taxon>Glomeromycotina</taxon>
        <taxon>Glomeromycetes</taxon>
        <taxon>Diversisporales</taxon>
        <taxon>Acaulosporaceae</taxon>
        <taxon>Acaulospora</taxon>
    </lineage>
</organism>
<dbReference type="InterPro" id="IPR000719">
    <property type="entry name" value="Prot_kinase_dom"/>
</dbReference>
<dbReference type="InterPro" id="IPR001245">
    <property type="entry name" value="Ser-Thr/Tyr_kinase_cat_dom"/>
</dbReference>
<dbReference type="PROSITE" id="PS50011">
    <property type="entry name" value="PROTEIN_KINASE_DOM"/>
    <property type="match status" value="1"/>
</dbReference>
<reference evidence="3" key="1">
    <citation type="submission" date="2021-06" db="EMBL/GenBank/DDBJ databases">
        <authorList>
            <person name="Kallberg Y."/>
            <person name="Tangrot J."/>
            <person name="Rosling A."/>
        </authorList>
    </citation>
    <scope>NUCLEOTIDE SEQUENCE</scope>
    <source>
        <strain evidence="3">CL551</strain>
    </source>
</reference>
<dbReference type="Proteomes" id="UP000789342">
    <property type="component" value="Unassembled WGS sequence"/>
</dbReference>
<dbReference type="GO" id="GO:0005524">
    <property type="term" value="F:ATP binding"/>
    <property type="evidence" value="ECO:0007669"/>
    <property type="project" value="InterPro"/>
</dbReference>
<evidence type="ECO:0000313" key="4">
    <source>
        <dbReference type="Proteomes" id="UP000789342"/>
    </source>
</evidence>
<dbReference type="Gene3D" id="1.25.40.10">
    <property type="entry name" value="Tetratricopeptide repeat domain"/>
    <property type="match status" value="1"/>
</dbReference>
<sequence length="727" mass="82383">MSVHTVLNAAPVVIGSAIDITSSMSSAASGIEITKQFLGAASAVGEAVKPFLPLISAVTLVISEIVDIYETAQYNKKICNSLMDRVTAAEAAVKTLQRRKSENEKNFRNLEYYKAFVRFVDVMKKIQIFIGNVSQLQGYKKFMHASSVKEKFTSITDEFDTVMSDLHFTMAVANEEQRKLDQESLTSDIAEMTKFLGRIEGGIIDNNNKINIVLQEVLIMKDKVEHMNSAQNDPSIWNMKANEIKPVELTDPLNGRSTDRRGEAPCILKKIYKVQEVACKPINIPETDSPDAKKIQGHLAILGKLRDSPNILRFYGLSYVDNNQVMVLEWAEMGSLKEVYDKYDIAWHAKVLIALDICRGLTFLHSCDILHHDVRCQNIMMTARMEPKISNFNYSRMSHGPTSDMKHITDVVHWMAPEKLQHTREKPVSYNFKCEIFSFGMLLWELAFEKVPYEKWDMIKIKEHVLSGKREKISWGKASPDIQKLQKDYAKIIDDPQIRISLQGIFMALDKLADEHCKVGTTSPSLFPDKKLDLDGTSQEPVPISISDDGGMELPDMDMDFSIDSIPTLLSLEEGIAAHKRKEINVAWECFVAHSDLGNKTAKYWQGYYLWEGYVVEKDRKRASELFKEAADDGIADAQLRYAFSLVNNPSIKFDRQLFLEYLTKAADNNNPTAQFNLGDLYLNGKLKIQVDLEKGKKYLRLAAHNNQPKAKEALEKMGINIYVDTD</sequence>
<accession>A0A9N9E3I0</accession>
<feature type="domain" description="Protein kinase" evidence="2">
    <location>
        <begin position="190"/>
        <end position="519"/>
    </location>
</feature>
<dbReference type="InterPro" id="IPR051681">
    <property type="entry name" value="Ser/Thr_Kinases-Pseudokinases"/>
</dbReference>
<dbReference type="Gene3D" id="1.20.930.20">
    <property type="entry name" value="Adaptor protein Cbl, N-terminal domain"/>
    <property type="match status" value="1"/>
</dbReference>
<comment type="caution">
    <text evidence="3">The sequence shown here is derived from an EMBL/GenBank/DDBJ whole genome shotgun (WGS) entry which is preliminary data.</text>
</comment>
<dbReference type="Pfam" id="PF08238">
    <property type="entry name" value="Sel1"/>
    <property type="match status" value="2"/>
</dbReference>
<feature type="coiled-coil region" evidence="1">
    <location>
        <begin position="79"/>
        <end position="106"/>
    </location>
</feature>
<dbReference type="InterPro" id="IPR011990">
    <property type="entry name" value="TPR-like_helical_dom_sf"/>
</dbReference>
<dbReference type="PROSITE" id="PS00109">
    <property type="entry name" value="PROTEIN_KINASE_TYR"/>
    <property type="match status" value="1"/>
</dbReference>
<dbReference type="SUPFAM" id="SSF56112">
    <property type="entry name" value="Protein kinase-like (PK-like)"/>
    <property type="match status" value="1"/>
</dbReference>
<dbReference type="Gene3D" id="1.10.510.10">
    <property type="entry name" value="Transferase(Phosphotransferase) domain 1"/>
    <property type="match status" value="1"/>
</dbReference>
<keyword evidence="4" id="KW-1185">Reference proteome</keyword>
<dbReference type="CDD" id="cd21037">
    <property type="entry name" value="MLKL_NTD"/>
    <property type="match status" value="1"/>
</dbReference>
<dbReference type="OrthoDB" id="4062651at2759"/>
<proteinExistence type="predicted"/>
<protein>
    <submittedName>
        <fullName evidence="3">995_t:CDS:1</fullName>
    </submittedName>
</protein>
<dbReference type="InterPro" id="IPR011009">
    <property type="entry name" value="Kinase-like_dom_sf"/>
</dbReference>
<dbReference type="Pfam" id="PF07714">
    <property type="entry name" value="PK_Tyr_Ser-Thr"/>
    <property type="match status" value="1"/>
</dbReference>
<dbReference type="PANTHER" id="PTHR44329">
    <property type="entry name" value="SERINE/THREONINE-PROTEIN KINASE TNNI3K-RELATED"/>
    <property type="match status" value="1"/>
</dbReference>
<dbReference type="SMART" id="SM00671">
    <property type="entry name" value="SEL1"/>
    <property type="match status" value="3"/>
</dbReference>
<dbReference type="Pfam" id="PF22215">
    <property type="entry name" value="MLKL_N"/>
    <property type="match status" value="1"/>
</dbReference>
<dbReference type="EMBL" id="CAJVPV010011446">
    <property type="protein sequence ID" value="CAG8661217.1"/>
    <property type="molecule type" value="Genomic_DNA"/>
</dbReference>
<dbReference type="GO" id="GO:0007166">
    <property type="term" value="P:cell surface receptor signaling pathway"/>
    <property type="evidence" value="ECO:0007669"/>
    <property type="project" value="InterPro"/>
</dbReference>